<feature type="transmembrane region" description="Helical" evidence="3">
    <location>
        <begin position="502"/>
        <end position="525"/>
    </location>
</feature>
<evidence type="ECO:0000259" key="4">
    <source>
        <dbReference type="PROSITE" id="PS50850"/>
    </source>
</evidence>
<feature type="transmembrane region" description="Helical" evidence="3">
    <location>
        <begin position="532"/>
        <end position="554"/>
    </location>
</feature>
<dbReference type="OrthoDB" id="2105912at2759"/>
<dbReference type="CDD" id="cd17324">
    <property type="entry name" value="MFS_NepI_like"/>
    <property type="match status" value="1"/>
</dbReference>
<evidence type="ECO:0000256" key="3">
    <source>
        <dbReference type="SAM" id="Phobius"/>
    </source>
</evidence>
<evidence type="ECO:0000256" key="1">
    <source>
        <dbReference type="ARBA" id="ARBA00004141"/>
    </source>
</evidence>
<sequence>MASSVQTATISSATTKSQLLNGRLKDSASDRVKTNELAELEIANQLGAPDIYVDSEDESCWYHWVGDLWVKPLRFNNRNGEYVIKLRSDVFTELGKHRHRGEVKAYTVSGNWGYHEYKWKAKPGDYITENPGAIHTLWMGGGGEVLFNVMGSIEFFNDDNTLREIMDGFSFWRMYVEHLSTFGNIASLGMVLEKQPDQEPPVPHWTSTPTHSFDFGQTGDLQEDGRKKPTTNNPSPSLWDKFLSIVFYTPPWSRYDPARPPKWSLWYNVLFAFAGAFTVGNLYYSHPILNVLAEDFNVSYVEVSRLPTLMQAGYCTGLLFVCPLGDLFKRRPLTLTLILMTATMWIGLCITTSFSAFCVIGYLSAITTVIPQVMLPLVSELAPPEGRALALSITTSGNLLGIVIARILSGVVTNYTYWRNIFWIALALQYSILVVLWFFMPDYPSSNPEGLNYLKMLWGILFLYKKHAVLVQVGLISYCISACFTSYWTTLTFLLADPPYNYPSVIIGLFGLIGIAGIIMTPVYAKYIIQPFAPTFSCLIGWAILLVGIVVGTYSGRYTVVGPIVQALSLDAGFQICQVANRAAIHALEPTGRNRVNTAFMLLSFLGQMTGTSAGAELYERGGWRASGSLSVGFVALILILSVVRGPYEKGWFGWSGGWDIRKQNLAQATEVYVSPAAARSGKKDVDVEVPIAPVTVQEGQTNSPATRARSGDEEERQLPLEPGKTARNGEAVI</sequence>
<feature type="transmembrane region" description="Helical" evidence="3">
    <location>
        <begin position="304"/>
        <end position="325"/>
    </location>
</feature>
<feature type="transmembrane region" description="Helical" evidence="3">
    <location>
        <begin position="265"/>
        <end position="284"/>
    </location>
</feature>
<comment type="caution">
    <text evidence="5">The sequence shown here is derived from an EMBL/GenBank/DDBJ whole genome shotgun (WGS) entry which is preliminary data.</text>
</comment>
<protein>
    <recommendedName>
        <fullName evidence="4">Major facilitator superfamily (MFS) profile domain-containing protein</fullName>
    </recommendedName>
</protein>
<evidence type="ECO:0000256" key="2">
    <source>
        <dbReference type="SAM" id="MobiDB-lite"/>
    </source>
</evidence>
<feature type="transmembrane region" description="Helical" evidence="3">
    <location>
        <begin position="337"/>
        <end position="366"/>
    </location>
</feature>
<comment type="subcellular location">
    <subcellularLocation>
        <location evidence="1">Membrane</location>
        <topology evidence="1">Multi-pass membrane protein</topology>
    </subcellularLocation>
</comment>
<organism evidence="5 6">
    <name type="scientific">Exophiala mesophila</name>
    <name type="common">Black yeast-like fungus</name>
    <dbReference type="NCBI Taxonomy" id="212818"/>
    <lineage>
        <taxon>Eukaryota</taxon>
        <taxon>Fungi</taxon>
        <taxon>Dikarya</taxon>
        <taxon>Ascomycota</taxon>
        <taxon>Pezizomycotina</taxon>
        <taxon>Eurotiomycetes</taxon>
        <taxon>Chaetothyriomycetidae</taxon>
        <taxon>Chaetothyriales</taxon>
        <taxon>Herpotrichiellaceae</taxon>
        <taxon>Exophiala</taxon>
    </lineage>
</organism>
<proteinExistence type="predicted"/>
<dbReference type="PANTHER" id="PTHR42910">
    <property type="entry name" value="TRANSPORTER SCO4007-RELATED"/>
    <property type="match status" value="1"/>
</dbReference>
<dbReference type="Proteomes" id="UP000288859">
    <property type="component" value="Unassembled WGS sequence"/>
</dbReference>
<dbReference type="PANTHER" id="PTHR42910:SF1">
    <property type="entry name" value="MAJOR FACILITATOR SUPERFAMILY (MFS) PROFILE DOMAIN-CONTAINING PROTEIN"/>
    <property type="match status" value="1"/>
</dbReference>
<dbReference type="Gene3D" id="2.60.120.10">
    <property type="entry name" value="Jelly Rolls"/>
    <property type="match status" value="1"/>
</dbReference>
<dbReference type="AlphaFoldDB" id="A0A438NBL9"/>
<evidence type="ECO:0000313" key="6">
    <source>
        <dbReference type="Proteomes" id="UP000288859"/>
    </source>
</evidence>
<dbReference type="GO" id="GO:0016020">
    <property type="term" value="C:membrane"/>
    <property type="evidence" value="ECO:0007669"/>
    <property type="project" value="UniProtKB-SubCell"/>
</dbReference>
<feature type="transmembrane region" description="Helical" evidence="3">
    <location>
        <begin position="626"/>
        <end position="644"/>
    </location>
</feature>
<reference evidence="5 6" key="1">
    <citation type="submission" date="2017-03" db="EMBL/GenBank/DDBJ databases">
        <title>Genomes of endolithic fungi from Antarctica.</title>
        <authorList>
            <person name="Coleine C."/>
            <person name="Masonjones S."/>
            <person name="Stajich J.E."/>
        </authorList>
    </citation>
    <scope>NUCLEOTIDE SEQUENCE [LARGE SCALE GENOMIC DNA]</scope>
    <source>
        <strain evidence="5 6">CCFEE 6314</strain>
    </source>
</reference>
<feature type="transmembrane region" description="Helical" evidence="3">
    <location>
        <begin position="475"/>
        <end position="496"/>
    </location>
</feature>
<feature type="region of interest" description="Disordered" evidence="2">
    <location>
        <begin position="694"/>
        <end position="734"/>
    </location>
</feature>
<feature type="transmembrane region" description="Helical" evidence="3">
    <location>
        <begin position="386"/>
        <end position="408"/>
    </location>
</feature>
<dbReference type="CDD" id="cd20302">
    <property type="entry name" value="cupin_DAD"/>
    <property type="match status" value="1"/>
</dbReference>
<gene>
    <name evidence="5" type="ORF">B0A52_02296</name>
</gene>
<dbReference type="PROSITE" id="PS50850">
    <property type="entry name" value="MFS"/>
    <property type="match status" value="1"/>
</dbReference>
<dbReference type="Pfam" id="PF07690">
    <property type="entry name" value="MFS_1"/>
    <property type="match status" value="1"/>
</dbReference>
<dbReference type="EMBL" id="NAJM01000009">
    <property type="protein sequence ID" value="RVX73169.1"/>
    <property type="molecule type" value="Genomic_DNA"/>
</dbReference>
<dbReference type="VEuPathDB" id="FungiDB:PV10_08063"/>
<dbReference type="InterPro" id="IPR020846">
    <property type="entry name" value="MFS_dom"/>
</dbReference>
<dbReference type="Pfam" id="PF12973">
    <property type="entry name" value="Cupin_7"/>
    <property type="match status" value="1"/>
</dbReference>
<feature type="region of interest" description="Disordered" evidence="2">
    <location>
        <begin position="195"/>
        <end position="235"/>
    </location>
</feature>
<dbReference type="InterPro" id="IPR014710">
    <property type="entry name" value="RmlC-like_jellyroll"/>
</dbReference>
<dbReference type="InterPro" id="IPR036259">
    <property type="entry name" value="MFS_trans_sf"/>
</dbReference>
<accession>A0A438NBL9</accession>
<dbReference type="InterPro" id="IPR025979">
    <property type="entry name" value="ChrR-like_cupin_dom"/>
</dbReference>
<keyword evidence="3" id="KW-0812">Transmembrane</keyword>
<keyword evidence="3" id="KW-1133">Transmembrane helix</keyword>
<feature type="domain" description="Major facilitator superfamily (MFS) profile" evidence="4">
    <location>
        <begin position="264"/>
        <end position="650"/>
    </location>
</feature>
<keyword evidence="3" id="KW-0472">Membrane</keyword>
<evidence type="ECO:0000313" key="5">
    <source>
        <dbReference type="EMBL" id="RVX73169.1"/>
    </source>
</evidence>
<dbReference type="InterPro" id="IPR011051">
    <property type="entry name" value="RmlC_Cupin_sf"/>
</dbReference>
<name>A0A438NBL9_EXOME</name>
<dbReference type="InterPro" id="IPR011701">
    <property type="entry name" value="MFS"/>
</dbReference>
<dbReference type="GO" id="GO:0022857">
    <property type="term" value="F:transmembrane transporter activity"/>
    <property type="evidence" value="ECO:0007669"/>
    <property type="project" value="InterPro"/>
</dbReference>
<dbReference type="Gene3D" id="1.20.1250.20">
    <property type="entry name" value="MFS general substrate transporter like domains"/>
    <property type="match status" value="1"/>
</dbReference>
<feature type="transmembrane region" description="Helical" evidence="3">
    <location>
        <begin position="420"/>
        <end position="439"/>
    </location>
</feature>
<dbReference type="SUPFAM" id="SSF51182">
    <property type="entry name" value="RmlC-like cupins"/>
    <property type="match status" value="1"/>
</dbReference>
<dbReference type="SUPFAM" id="SSF103473">
    <property type="entry name" value="MFS general substrate transporter"/>
    <property type="match status" value="1"/>
</dbReference>